<keyword evidence="1" id="KW-0472">Membrane</keyword>
<reference evidence="3" key="2">
    <citation type="submission" date="2015-07" db="EMBL/GenBank/DDBJ databases">
        <title>Contrasting host-pathogen interactions and genome evolution in two generalist and specialist microsporidian pathogens of mosquitoes.</title>
        <authorList>
            <consortium name="The Broad Institute Genomics Platform"/>
            <consortium name="The Broad Institute Genome Sequencing Center for Infectious Disease"/>
            <person name="Cuomo C.A."/>
            <person name="Sanscrainte N.D."/>
            <person name="Goldberg J.M."/>
            <person name="Heiman D."/>
            <person name="Young S."/>
            <person name="Zeng Q."/>
            <person name="Becnel J.J."/>
            <person name="Birren B.W."/>
        </authorList>
    </citation>
    <scope>NUCLEOTIDE SEQUENCE [LARGE SCALE GENOMIC DNA]</scope>
    <source>
        <strain evidence="3">USNM 41457</strain>
    </source>
</reference>
<dbReference type="InParanoid" id="J9D037"/>
<dbReference type="AlphaFoldDB" id="J9D037"/>
<keyword evidence="3" id="KW-1185">Reference proteome</keyword>
<keyword evidence="1" id="KW-1133">Transmembrane helix</keyword>
<accession>J9D037</accession>
<organism evidence="2 3">
    <name type="scientific">Edhazardia aedis (strain USNM 41457)</name>
    <name type="common">Microsporidian parasite</name>
    <dbReference type="NCBI Taxonomy" id="1003232"/>
    <lineage>
        <taxon>Eukaryota</taxon>
        <taxon>Fungi</taxon>
        <taxon>Fungi incertae sedis</taxon>
        <taxon>Microsporidia</taxon>
        <taxon>Edhazardia</taxon>
    </lineage>
</organism>
<comment type="caution">
    <text evidence="2">The sequence shown here is derived from an EMBL/GenBank/DDBJ whole genome shotgun (WGS) entry which is preliminary data.</text>
</comment>
<evidence type="ECO:0000313" key="2">
    <source>
        <dbReference type="EMBL" id="EJW01231.1"/>
    </source>
</evidence>
<protein>
    <submittedName>
        <fullName evidence="2">Uncharacterized protein</fullName>
    </submittedName>
</protein>
<name>J9D037_EDHAE</name>
<feature type="transmembrane region" description="Helical" evidence="1">
    <location>
        <begin position="7"/>
        <end position="24"/>
    </location>
</feature>
<gene>
    <name evidence="2" type="ORF">EDEG_04049</name>
</gene>
<dbReference type="Proteomes" id="UP000003163">
    <property type="component" value="Unassembled WGS sequence"/>
</dbReference>
<proteinExistence type="predicted"/>
<evidence type="ECO:0000256" key="1">
    <source>
        <dbReference type="SAM" id="Phobius"/>
    </source>
</evidence>
<reference evidence="2 3" key="1">
    <citation type="submission" date="2011-08" db="EMBL/GenBank/DDBJ databases">
        <authorList>
            <person name="Liu Z.J."/>
            <person name="Shi F.L."/>
            <person name="Lu J.Q."/>
            <person name="Li M."/>
            <person name="Wang Z.L."/>
        </authorList>
    </citation>
    <scope>NUCLEOTIDE SEQUENCE [LARGE SCALE GENOMIC DNA]</scope>
    <source>
        <strain evidence="2 3">USNM 41457</strain>
    </source>
</reference>
<dbReference type="EMBL" id="AFBI03000217">
    <property type="protein sequence ID" value="EJW01231.1"/>
    <property type="molecule type" value="Genomic_DNA"/>
</dbReference>
<sequence length="248" mass="29452">MKRRIQYKYIFTFFLLVFILVIIFKKCLFDGKPNNRLEKTYKMTTRSVQENLSNSISSYVDGVKNTSFIGDVLYDSNVVQNYENIPVAEIEKNTRIFSVLIADDDSDHHYIQMNNKLDYLKNVLFESRWLPFIQTSNLTNIECDSDSTTQVGLNQQRNDQDFYMDDFFSDNRSIDLEEYIINLENDFINVRPDNKENRITENVNFDNDFKQLYNEDKNMQPIVINYCLNILKKVILSFFFLKNVQKGM</sequence>
<dbReference type="HOGENOM" id="CLU_1120170_0_0_1"/>
<evidence type="ECO:0000313" key="3">
    <source>
        <dbReference type="Proteomes" id="UP000003163"/>
    </source>
</evidence>
<dbReference type="VEuPathDB" id="MicrosporidiaDB:EDEG_04049"/>
<keyword evidence="1" id="KW-0812">Transmembrane</keyword>